<comment type="caution">
    <text evidence="1">The sequence shown here is derived from an EMBL/GenBank/DDBJ whole genome shotgun (WGS) entry which is preliminary data.</text>
</comment>
<dbReference type="InterPro" id="IPR045502">
    <property type="entry name" value="DUF6489"/>
</dbReference>
<proteinExistence type="predicted"/>
<evidence type="ECO:0000313" key="2">
    <source>
        <dbReference type="Proteomes" id="UP000319897"/>
    </source>
</evidence>
<keyword evidence="2" id="KW-1185">Reference proteome</keyword>
<organism evidence="1 2">
    <name type="scientific">Sandaracinobacter neustonicus</name>
    <dbReference type="NCBI Taxonomy" id="1715348"/>
    <lineage>
        <taxon>Bacteria</taxon>
        <taxon>Pseudomonadati</taxon>
        <taxon>Pseudomonadota</taxon>
        <taxon>Alphaproteobacteria</taxon>
        <taxon>Sphingomonadales</taxon>
        <taxon>Sphingosinicellaceae</taxon>
        <taxon>Sandaracinobacter</taxon>
    </lineage>
</organism>
<dbReference type="AlphaFoldDB" id="A0A501XSE3"/>
<protein>
    <submittedName>
        <fullName evidence="1">Uncharacterized protein</fullName>
    </submittedName>
</protein>
<dbReference type="Proteomes" id="UP000319897">
    <property type="component" value="Unassembled WGS sequence"/>
</dbReference>
<name>A0A501XSE3_9SPHN</name>
<dbReference type="EMBL" id="VFSU01000012">
    <property type="protein sequence ID" value="TPE63309.1"/>
    <property type="molecule type" value="Genomic_DNA"/>
</dbReference>
<dbReference type="RefSeq" id="WP_140927169.1">
    <property type="nucleotide sequence ID" value="NZ_VFSU01000012.1"/>
</dbReference>
<reference evidence="1 2" key="1">
    <citation type="submission" date="2019-06" db="EMBL/GenBank/DDBJ databases">
        <authorList>
            <person name="Lee I."/>
            <person name="Jang G.I."/>
            <person name="Hwang C.Y."/>
        </authorList>
    </citation>
    <scope>NUCLEOTIDE SEQUENCE [LARGE SCALE GENOMIC DNA]</scope>
    <source>
        <strain evidence="1 2">PAMC 28131</strain>
    </source>
</reference>
<evidence type="ECO:0000313" key="1">
    <source>
        <dbReference type="EMBL" id="TPE63309.1"/>
    </source>
</evidence>
<gene>
    <name evidence="1" type="ORF">FJQ54_04120</name>
</gene>
<dbReference type="OrthoDB" id="5740990at2"/>
<dbReference type="Pfam" id="PF20099">
    <property type="entry name" value="DUF6489"/>
    <property type="match status" value="1"/>
</dbReference>
<accession>A0A501XSE3</accession>
<sequence length="91" mass="10093">MKFEVEIEATPAEARAFLGLPDLTPLHEAWVERMKALTFEGPSSDDWQKLIKTWTSGVPGVNEGIEAWGKMMMTAMTPPGTKADKKDEKKG</sequence>